<dbReference type="InterPro" id="IPR058925">
    <property type="entry name" value="zf-C2H2_AcuF"/>
</dbReference>
<dbReference type="EMBL" id="JAADJZ010000034">
    <property type="protein sequence ID" value="KAF2865319.1"/>
    <property type="molecule type" value="Genomic_DNA"/>
</dbReference>
<accession>A0A7C8M1L5</accession>
<evidence type="ECO:0000313" key="3">
    <source>
        <dbReference type="EMBL" id="KAF2865319.1"/>
    </source>
</evidence>
<feature type="compositionally biased region" description="Polar residues" evidence="1">
    <location>
        <begin position="374"/>
        <end position="385"/>
    </location>
</feature>
<dbReference type="AlphaFoldDB" id="A0A7C8M1L5"/>
<reference evidence="3 4" key="1">
    <citation type="submission" date="2020-01" db="EMBL/GenBank/DDBJ databases">
        <authorList>
            <consortium name="DOE Joint Genome Institute"/>
            <person name="Haridas S."/>
            <person name="Albert R."/>
            <person name="Binder M."/>
            <person name="Bloem J."/>
            <person name="Labutti K."/>
            <person name="Salamov A."/>
            <person name="Andreopoulos B."/>
            <person name="Baker S.E."/>
            <person name="Barry K."/>
            <person name="Bills G."/>
            <person name="Bluhm B.H."/>
            <person name="Cannon C."/>
            <person name="Castanera R."/>
            <person name="Culley D.E."/>
            <person name="Daum C."/>
            <person name="Ezra D."/>
            <person name="Gonzalez J.B."/>
            <person name="Henrissat B."/>
            <person name="Kuo A."/>
            <person name="Liang C."/>
            <person name="Lipzen A."/>
            <person name="Lutzoni F."/>
            <person name="Magnuson J."/>
            <person name="Mondo S."/>
            <person name="Nolan M."/>
            <person name="Ohm R."/>
            <person name="Pangilinan J."/>
            <person name="Park H.-J.H."/>
            <person name="Ramirez L."/>
            <person name="Alfaro M."/>
            <person name="Sun H."/>
            <person name="Tritt A."/>
            <person name="Yoshinaga Y."/>
            <person name="Zwiers L.-H.L."/>
            <person name="Turgeon B.G."/>
            <person name="Goodwin S.B."/>
            <person name="Spatafora J.W."/>
            <person name="Crous P.W."/>
            <person name="Grigoriev I.V."/>
        </authorList>
    </citation>
    <scope>NUCLEOTIDE SEQUENCE [LARGE SCALE GENOMIC DNA]</scope>
    <source>
        <strain evidence="3 4">CBS 611.86</strain>
    </source>
</reference>
<dbReference type="PANTHER" id="PTHR35391:SF5">
    <property type="entry name" value="DUF6590 DOMAIN-CONTAINING PROTEIN"/>
    <property type="match status" value="1"/>
</dbReference>
<feature type="domain" description="Oxidoreductase acuF-like C2H2 type zinc-finger" evidence="2">
    <location>
        <begin position="212"/>
        <end position="240"/>
    </location>
</feature>
<comment type="caution">
    <text evidence="3">The sequence shown here is derived from an EMBL/GenBank/DDBJ whole genome shotgun (WGS) entry which is preliminary data.</text>
</comment>
<dbReference type="Pfam" id="PF26082">
    <property type="entry name" value="zf-C2H2_AcuF"/>
    <property type="match status" value="1"/>
</dbReference>
<keyword evidence="4" id="KW-1185">Reference proteome</keyword>
<feature type="region of interest" description="Disordered" evidence="1">
    <location>
        <begin position="353"/>
        <end position="385"/>
    </location>
</feature>
<proteinExistence type="predicted"/>
<dbReference type="OrthoDB" id="20872at2759"/>
<feature type="region of interest" description="Disordered" evidence="1">
    <location>
        <begin position="34"/>
        <end position="57"/>
    </location>
</feature>
<organism evidence="3 4">
    <name type="scientific">Massariosphaeria phaeospora</name>
    <dbReference type="NCBI Taxonomy" id="100035"/>
    <lineage>
        <taxon>Eukaryota</taxon>
        <taxon>Fungi</taxon>
        <taxon>Dikarya</taxon>
        <taxon>Ascomycota</taxon>
        <taxon>Pezizomycotina</taxon>
        <taxon>Dothideomycetes</taxon>
        <taxon>Pleosporomycetidae</taxon>
        <taxon>Pleosporales</taxon>
        <taxon>Pleosporales incertae sedis</taxon>
        <taxon>Massariosphaeria</taxon>
    </lineage>
</organism>
<feature type="region of interest" description="Disordered" evidence="1">
    <location>
        <begin position="318"/>
        <end position="339"/>
    </location>
</feature>
<sequence>MVILAYSTEAQRALVETNDLEVLREQARCILAGLDENTSDSGSESEMSEDESGRSNSTEIVEEMKTYTQLLVDLSSALECPATDAGPREEPSTLRLEKRAAFDYYADLILSKYPKASSALVECLGKANWDRYQRMQMERYTNLRLHTEKAEEQTESLATKSRLAGSDFVDSGLGTSLPAQSAYAETVISFMSSMSGGKQIQVPPLPSEARDGKPFECCACGTQVRAVTNREWRKHLFKDLRPYTCFHPGCSFSATPFSDRQIWSNHLELDHYFGPEWQSRECALCLEPTGTGKSATLIHFARHMEEIALAALPRGIDSEANSEAESEATSDSIRDEDLNTHEILEQSDKLYTEQLDPTPMSPGPGSEPESKPTLNNSARSFSSGKFTPLGRQRAIACTICAKAKTKCDMTVCS</sequence>
<name>A0A7C8M1L5_9PLEO</name>
<gene>
    <name evidence="3" type="ORF">BDV95DRAFT_507335</name>
</gene>
<evidence type="ECO:0000256" key="1">
    <source>
        <dbReference type="SAM" id="MobiDB-lite"/>
    </source>
</evidence>
<evidence type="ECO:0000259" key="2">
    <source>
        <dbReference type="Pfam" id="PF26082"/>
    </source>
</evidence>
<dbReference type="PANTHER" id="PTHR35391">
    <property type="entry name" value="C2H2-TYPE DOMAIN-CONTAINING PROTEIN-RELATED"/>
    <property type="match status" value="1"/>
</dbReference>
<dbReference type="Proteomes" id="UP000481861">
    <property type="component" value="Unassembled WGS sequence"/>
</dbReference>
<evidence type="ECO:0000313" key="4">
    <source>
        <dbReference type="Proteomes" id="UP000481861"/>
    </source>
</evidence>
<feature type="compositionally biased region" description="Low complexity" evidence="1">
    <location>
        <begin position="363"/>
        <end position="373"/>
    </location>
</feature>
<protein>
    <recommendedName>
        <fullName evidence="2">Oxidoreductase acuF-like C2H2 type zinc-finger domain-containing protein</fullName>
    </recommendedName>
</protein>